<dbReference type="PANTHER" id="PTHR23294:SF19">
    <property type="entry name" value="DUF895 DOMAIN MEMBRANE PROTEIN-RELATED"/>
    <property type="match status" value="1"/>
</dbReference>
<dbReference type="Gene3D" id="1.20.1250.20">
    <property type="entry name" value="MFS general substrate transporter like domains"/>
    <property type="match status" value="1"/>
</dbReference>
<evidence type="ECO:0000313" key="7">
    <source>
        <dbReference type="EMBL" id="TVY20315.1"/>
    </source>
</evidence>
<evidence type="ECO:0000256" key="2">
    <source>
        <dbReference type="ARBA" id="ARBA00022692"/>
    </source>
</evidence>
<feature type="transmembrane region" description="Helical" evidence="6">
    <location>
        <begin position="36"/>
        <end position="56"/>
    </location>
</feature>
<accession>A0A8T9BKN7</accession>
<reference evidence="7 8" key="1">
    <citation type="submission" date="2018-05" db="EMBL/GenBank/DDBJ databases">
        <title>Whole genome sequencing for identification of molecular markers to develop diagnostic detection tools for the regulated plant pathogen Lachnellula willkommii.</title>
        <authorList>
            <person name="Giroux E."/>
            <person name="Bilodeau G."/>
        </authorList>
    </citation>
    <scope>NUCLEOTIDE SEQUENCE [LARGE SCALE GENOMIC DNA]</scope>
    <source>
        <strain evidence="7 8">CBS 203.66</strain>
    </source>
</reference>
<feature type="transmembrane region" description="Helical" evidence="6">
    <location>
        <begin position="162"/>
        <end position="183"/>
    </location>
</feature>
<keyword evidence="2 6" id="KW-0812">Transmembrane</keyword>
<dbReference type="SUPFAM" id="SSF103473">
    <property type="entry name" value="MFS general substrate transporter"/>
    <property type="match status" value="1"/>
</dbReference>
<name>A0A8T9BKN7_9HELO</name>
<evidence type="ECO:0000256" key="1">
    <source>
        <dbReference type="ARBA" id="ARBA00004141"/>
    </source>
</evidence>
<dbReference type="EMBL" id="QGMF01000061">
    <property type="protein sequence ID" value="TVY20315.1"/>
    <property type="molecule type" value="Genomic_DNA"/>
</dbReference>
<evidence type="ECO:0000313" key="8">
    <source>
        <dbReference type="Proteomes" id="UP000469559"/>
    </source>
</evidence>
<dbReference type="Pfam" id="PF05978">
    <property type="entry name" value="UNC-93"/>
    <property type="match status" value="1"/>
</dbReference>
<evidence type="ECO:0000256" key="3">
    <source>
        <dbReference type="ARBA" id="ARBA00022989"/>
    </source>
</evidence>
<dbReference type="PANTHER" id="PTHR23294">
    <property type="entry name" value="ET TRANSLATION PRODUCT-RELATED"/>
    <property type="match status" value="1"/>
</dbReference>
<dbReference type="OrthoDB" id="196103at2759"/>
<comment type="subcellular location">
    <subcellularLocation>
        <location evidence="1">Membrane</location>
        <topology evidence="1">Multi-pass membrane protein</topology>
    </subcellularLocation>
</comment>
<evidence type="ECO:0000256" key="6">
    <source>
        <dbReference type="SAM" id="Phobius"/>
    </source>
</evidence>
<feature type="transmembrane region" description="Helical" evidence="6">
    <location>
        <begin position="68"/>
        <end position="88"/>
    </location>
</feature>
<dbReference type="Proteomes" id="UP000469559">
    <property type="component" value="Unassembled WGS sequence"/>
</dbReference>
<dbReference type="InterPro" id="IPR010291">
    <property type="entry name" value="Ion_channel_UNC-93"/>
</dbReference>
<feature type="transmembrane region" description="Helical" evidence="6">
    <location>
        <begin position="195"/>
        <end position="216"/>
    </location>
</feature>
<keyword evidence="3 6" id="KW-1133">Transmembrane helix</keyword>
<dbReference type="InterPro" id="IPR036259">
    <property type="entry name" value="MFS_trans_sf"/>
</dbReference>
<dbReference type="InterPro" id="IPR051617">
    <property type="entry name" value="UNC-93-like_regulator"/>
</dbReference>
<keyword evidence="4 6" id="KW-0472">Membrane</keyword>
<proteinExistence type="predicted"/>
<evidence type="ECO:0000256" key="5">
    <source>
        <dbReference type="SAM" id="MobiDB-lite"/>
    </source>
</evidence>
<organism evidence="7 8">
    <name type="scientific">Lachnellula arida</name>
    <dbReference type="NCBI Taxonomy" id="1316785"/>
    <lineage>
        <taxon>Eukaryota</taxon>
        <taxon>Fungi</taxon>
        <taxon>Dikarya</taxon>
        <taxon>Ascomycota</taxon>
        <taxon>Pezizomycotina</taxon>
        <taxon>Leotiomycetes</taxon>
        <taxon>Helotiales</taxon>
        <taxon>Lachnaceae</taxon>
        <taxon>Lachnellula</taxon>
    </lineage>
</organism>
<feature type="transmembrane region" description="Helical" evidence="6">
    <location>
        <begin position="368"/>
        <end position="388"/>
    </location>
</feature>
<gene>
    <name evidence="7" type="ORF">LARI1_G002091</name>
</gene>
<protein>
    <submittedName>
        <fullName evidence="7">UNC93-like protein 2</fullName>
    </submittedName>
</protein>
<feature type="transmembrane region" description="Helical" evidence="6">
    <location>
        <begin position="424"/>
        <end position="444"/>
    </location>
</feature>
<feature type="transmembrane region" description="Helical" evidence="6">
    <location>
        <begin position="328"/>
        <end position="348"/>
    </location>
</feature>
<dbReference type="AlphaFoldDB" id="A0A8T9BKN7"/>
<feature type="compositionally biased region" description="Polar residues" evidence="5">
    <location>
        <begin position="1"/>
        <end position="13"/>
    </location>
</feature>
<sequence length="470" mass="51967">MGDQSVSDMSGSKETVPKHIAGENDNAKRTWYRTTFFQTTVVGLAAFAAPGLYNAMQATGAGGQQTPYLVMAGNAILNCCMVLTCVFGSVFSNRFGIKATFVTGTTGYAIYSASMYCNNRYGTEWFIYIGSAACGLTAGLFWAAEGVIMLGYPEPHKRGRYLAYWLAYRNSGSILGGIINLALNYDNKKTGKLNYKTYIVFISLQCLGPFVAMLLSPPHKVQRKDRTKVDLGEKISDKDELKALGKLMISTDILCIVPLFLYAIFELSYIGSYLSLYFSVRSRALASLVAALCQITSNAMFGSFLDWRKLTLNTRARYAFICTSPQDSAPFMMTLIGGCWIWGTIVQVQYTHHKPALDWLDAGFGRGWALYIFWQINFYCYWMVGFMAKEPRELVRYTSIVRGVEAAGGAIASGISSTKAPLTAALGVNFGLWAVCLIPAWIVIRKLGLRDPETLVEESIEMPPKIEVEI</sequence>
<evidence type="ECO:0000256" key="4">
    <source>
        <dbReference type="ARBA" id="ARBA00023136"/>
    </source>
</evidence>
<feature type="region of interest" description="Disordered" evidence="5">
    <location>
        <begin position="1"/>
        <end position="20"/>
    </location>
</feature>
<keyword evidence="8" id="KW-1185">Reference proteome</keyword>
<dbReference type="GO" id="GO:0016020">
    <property type="term" value="C:membrane"/>
    <property type="evidence" value="ECO:0007669"/>
    <property type="project" value="UniProtKB-SubCell"/>
</dbReference>
<feature type="transmembrane region" description="Helical" evidence="6">
    <location>
        <begin position="285"/>
        <end position="307"/>
    </location>
</feature>
<comment type="caution">
    <text evidence="7">The sequence shown here is derived from an EMBL/GenBank/DDBJ whole genome shotgun (WGS) entry which is preliminary data.</text>
</comment>
<feature type="transmembrane region" description="Helical" evidence="6">
    <location>
        <begin position="125"/>
        <end position="150"/>
    </location>
</feature>